<dbReference type="Proteomes" id="UP001596472">
    <property type="component" value="Unassembled WGS sequence"/>
</dbReference>
<gene>
    <name evidence="3" type="ORF">ACFQY0_15895</name>
</gene>
<dbReference type="RefSeq" id="WP_379714307.1">
    <property type="nucleotide sequence ID" value="NZ_JBHTBS010000009.1"/>
</dbReference>
<comment type="caution">
    <text evidence="3">The sequence shown here is derived from an EMBL/GenBank/DDBJ whole genome shotgun (WGS) entry which is preliminary data.</text>
</comment>
<dbReference type="Pfam" id="PF08334">
    <property type="entry name" value="T2SSG"/>
    <property type="match status" value="1"/>
</dbReference>
<protein>
    <submittedName>
        <fullName evidence="3">Type II secretion system protein GspG</fullName>
    </submittedName>
</protein>
<keyword evidence="4" id="KW-1185">Reference proteome</keyword>
<dbReference type="EMBL" id="JBHTBS010000009">
    <property type="protein sequence ID" value="MFC7338678.1"/>
    <property type="molecule type" value="Genomic_DNA"/>
</dbReference>
<feature type="domain" description="Type II secretion system protein GspG C-terminal" evidence="2">
    <location>
        <begin position="45"/>
        <end position="130"/>
    </location>
</feature>
<feature type="region of interest" description="Disordered" evidence="1">
    <location>
        <begin position="112"/>
        <end position="135"/>
    </location>
</feature>
<dbReference type="InterPro" id="IPR045584">
    <property type="entry name" value="Pilin-like"/>
</dbReference>
<evidence type="ECO:0000313" key="3">
    <source>
        <dbReference type="EMBL" id="MFC7338678.1"/>
    </source>
</evidence>
<evidence type="ECO:0000256" key="1">
    <source>
        <dbReference type="SAM" id="MobiDB-lite"/>
    </source>
</evidence>
<sequence length="135" mass="14985">MKKSTFAGLGAFSCGAAMVSVIYYSGVMSPVSGTVHRRIPSDWISIGAALRMFEINMGRFPETAEGLSVLVNRPAGMAASDRWVRLMDRIPLDPWQKEYRYINRSKTSVEKPFELRSSGPDGVFDTEDDISSLED</sequence>
<feature type="compositionally biased region" description="Acidic residues" evidence="1">
    <location>
        <begin position="124"/>
        <end position="135"/>
    </location>
</feature>
<evidence type="ECO:0000259" key="2">
    <source>
        <dbReference type="Pfam" id="PF08334"/>
    </source>
</evidence>
<dbReference type="SUPFAM" id="SSF54523">
    <property type="entry name" value="Pili subunits"/>
    <property type="match status" value="1"/>
</dbReference>
<accession>A0ABW2LAI5</accession>
<organism evidence="3 4">
    <name type="scientific">Haloferula chungangensis</name>
    <dbReference type="NCBI Taxonomy" id="1048331"/>
    <lineage>
        <taxon>Bacteria</taxon>
        <taxon>Pseudomonadati</taxon>
        <taxon>Verrucomicrobiota</taxon>
        <taxon>Verrucomicrobiia</taxon>
        <taxon>Verrucomicrobiales</taxon>
        <taxon>Verrucomicrobiaceae</taxon>
        <taxon>Haloferula</taxon>
    </lineage>
</organism>
<reference evidence="4" key="1">
    <citation type="journal article" date="2019" name="Int. J. Syst. Evol. Microbiol.">
        <title>The Global Catalogue of Microorganisms (GCM) 10K type strain sequencing project: providing services to taxonomists for standard genome sequencing and annotation.</title>
        <authorList>
            <consortium name="The Broad Institute Genomics Platform"/>
            <consortium name="The Broad Institute Genome Sequencing Center for Infectious Disease"/>
            <person name="Wu L."/>
            <person name="Ma J."/>
        </authorList>
    </citation>
    <scope>NUCLEOTIDE SEQUENCE [LARGE SCALE GENOMIC DNA]</scope>
    <source>
        <strain evidence="4">CGMCC 4.1467</strain>
    </source>
</reference>
<dbReference type="InterPro" id="IPR013545">
    <property type="entry name" value="T2SS_protein-GspG_C"/>
</dbReference>
<proteinExistence type="predicted"/>
<dbReference type="Gene3D" id="3.30.700.10">
    <property type="entry name" value="Glycoprotein, Type 4 Pilin"/>
    <property type="match status" value="1"/>
</dbReference>
<evidence type="ECO:0000313" key="4">
    <source>
        <dbReference type="Proteomes" id="UP001596472"/>
    </source>
</evidence>
<name>A0ABW2LAI5_9BACT</name>